<sequence>CVASGLVRMVNGDASLKRMPWNDGSILGETISKQSLNKTLR</sequence>
<accession>Q4RCA2</accession>
<reference evidence="1" key="1">
    <citation type="journal article" date="2004" name="Nature">
        <title>Genome duplication in the teleost fish Tetraodon nigroviridis reveals the early vertebrate proto-karyotype.</title>
        <authorList>
            <person name="Jaillon O."/>
            <person name="Aury J.-M."/>
            <person name="Brunet F."/>
            <person name="Petit J.-L."/>
            <person name="Stange-Thomann N."/>
            <person name="Mauceli E."/>
            <person name="Bouneau L."/>
            <person name="Fischer C."/>
            <person name="Ozouf-Costaz C."/>
            <person name="Bernot A."/>
            <person name="Nicaud S."/>
            <person name="Jaffe D."/>
            <person name="Fisher S."/>
            <person name="Lutfalla G."/>
            <person name="Dossat C."/>
            <person name="Segurens B."/>
            <person name="Dasilva C."/>
            <person name="Salanoubat M."/>
            <person name="Levy M."/>
            <person name="Boudet N."/>
            <person name="Castellano S."/>
            <person name="Anthouard V."/>
            <person name="Jubin C."/>
            <person name="Castelli V."/>
            <person name="Katinka M."/>
            <person name="Vacherie B."/>
            <person name="Biemont C."/>
            <person name="Skalli Z."/>
            <person name="Cattolico L."/>
            <person name="Poulain J."/>
            <person name="De Berardinis V."/>
            <person name="Cruaud C."/>
            <person name="Duprat S."/>
            <person name="Brottier P."/>
            <person name="Coutanceau J.-P."/>
            <person name="Gouzy J."/>
            <person name="Parra G."/>
            <person name="Lardier G."/>
            <person name="Chapple C."/>
            <person name="McKernan K.J."/>
            <person name="McEwan P."/>
            <person name="Bosak S."/>
            <person name="Kellis M."/>
            <person name="Volff J.-N."/>
            <person name="Guigo R."/>
            <person name="Zody M.C."/>
            <person name="Mesirov J."/>
            <person name="Lindblad-Toh K."/>
            <person name="Birren B."/>
            <person name="Nusbaum C."/>
            <person name="Kahn D."/>
            <person name="Robinson-Rechavi M."/>
            <person name="Laudet V."/>
            <person name="Schachter V."/>
            <person name="Quetier F."/>
            <person name="Saurin W."/>
            <person name="Scarpelli C."/>
            <person name="Wincker P."/>
            <person name="Lander E.S."/>
            <person name="Weissenbach J."/>
            <person name="Roest Crollius H."/>
        </authorList>
    </citation>
    <scope>NUCLEOTIDE SEQUENCE [LARGE SCALE GENOMIC DNA]</scope>
</reference>
<name>Q4RCA2_TETNG</name>
<evidence type="ECO:0000313" key="1">
    <source>
        <dbReference type="EMBL" id="CAG13981.1"/>
    </source>
</evidence>
<feature type="non-terminal residue" evidence="1">
    <location>
        <position position="1"/>
    </location>
</feature>
<dbReference type="AlphaFoldDB" id="Q4RCA2"/>
<reference evidence="1" key="2">
    <citation type="submission" date="2004-02" db="EMBL/GenBank/DDBJ databases">
        <authorList>
            <consortium name="Genoscope"/>
            <consortium name="Whitehead Institute Centre for Genome Research"/>
        </authorList>
    </citation>
    <scope>NUCLEOTIDE SEQUENCE</scope>
</reference>
<dbReference type="EMBL" id="CAAE01019422">
    <property type="protein sequence ID" value="CAG13981.1"/>
    <property type="molecule type" value="Genomic_DNA"/>
</dbReference>
<organism evidence="1">
    <name type="scientific">Tetraodon nigroviridis</name>
    <name type="common">Spotted green pufferfish</name>
    <name type="synonym">Chelonodon nigroviridis</name>
    <dbReference type="NCBI Taxonomy" id="99883"/>
    <lineage>
        <taxon>Eukaryota</taxon>
        <taxon>Metazoa</taxon>
        <taxon>Chordata</taxon>
        <taxon>Craniata</taxon>
        <taxon>Vertebrata</taxon>
        <taxon>Euteleostomi</taxon>
        <taxon>Actinopterygii</taxon>
        <taxon>Neopterygii</taxon>
        <taxon>Teleostei</taxon>
        <taxon>Neoteleostei</taxon>
        <taxon>Acanthomorphata</taxon>
        <taxon>Eupercaria</taxon>
        <taxon>Tetraodontiformes</taxon>
        <taxon>Tetradontoidea</taxon>
        <taxon>Tetraodontidae</taxon>
        <taxon>Tetraodon</taxon>
    </lineage>
</organism>
<comment type="caution">
    <text evidence="1">The sequence shown here is derived from an EMBL/GenBank/DDBJ whole genome shotgun (WGS) entry which is preliminary data.</text>
</comment>
<protein>
    <submittedName>
        <fullName evidence="1">(spotted green pufferfish) hypothetical protein</fullName>
    </submittedName>
</protein>
<gene>
    <name evidence="1" type="ORF">GSTENG00037801001</name>
</gene>
<proteinExistence type="predicted"/>
<dbReference type="KEGG" id="tng:GSTEN00037801G001"/>